<accession>A0A392LYF0</accession>
<keyword evidence="1" id="KW-0677">Repeat</keyword>
<feature type="domain" description="NB-ARC" evidence="4">
    <location>
        <begin position="62"/>
        <end position="244"/>
    </location>
</feature>
<dbReference type="InterPro" id="IPR027417">
    <property type="entry name" value="P-loop_NTPase"/>
</dbReference>
<dbReference type="SUPFAM" id="SSF52540">
    <property type="entry name" value="P-loop containing nucleoside triphosphate hydrolases"/>
    <property type="match status" value="1"/>
</dbReference>
<dbReference type="Pfam" id="PF23559">
    <property type="entry name" value="WHD_DRP"/>
    <property type="match status" value="1"/>
</dbReference>
<evidence type="ECO:0000256" key="3">
    <source>
        <dbReference type="SAM" id="MobiDB-lite"/>
    </source>
</evidence>
<proteinExistence type="predicted"/>
<sequence>MNIRSDLGESKQQDSNVNQEETEEAKEQRKKEEIAGRNPEEKWKKLDRGSYNVKTDIVGFKEESRKIIDWLTDGRRADCNVMVLVGMAGQGKTTLAKKIFDNKEVIKKFNCSAWINVSDFNDPKEFFRFMLKQLINEEKELISTPFDYSDMDLVSLKNEVIKYLHKRYILFFDDVWSINFWKEIEQTVSSNNEDGCRIIITTRNKEVAYTCYTWDKSRTTDVEVQPLSDEESLKLFCQIANDDKTHYPEQYAEISSEIVEIFEGLPFGIAAIGKLLSGPRINPYEWKSELQKANITKIMCLGYDNLPDHLKPCLLYFGIYPQGYSVKIKRLIRQWIAEGFVRYEMGRRAEEVAEGFVRYEMGRCAEEVAEDYLTSLINRNLVLVSSFTVDDKPKSCRIHCLIHDMILRQFEDLYFCRCINENNRADVSGVTRRLSIATNSTEALTGFFDDLLVDIESLYIRSLLFFTKEQLPEDFARQIPSKYKQLKVLDFENSQLLYNLDQCLGGLIHLKYLSFRNTKIESLPKSIGKLQNLETLDVRQTDVNEMPKEVAKLRKLRHFLGLVQMKVGMGGMRSLQTLRSVELDDNVGLIEKELEKLWQIKDLGLKNYYVTENDAKAICSAINKMRHLEKLHITAKENEMIDLKHMKKPSVLKKLCLQGMLHKLPEWVPNHVRFVKLVLSGSKLTNESDTLGPLKNLPSLLALSIIDDAYVGNSLDFNDGDFECLKELELGSLHSLSSITVDSNALPLLKKLHLRDIPQLKSVPFSIQHLKNLEHLNYRNMSAEFHQILMPIITKHLPHVRINGVLGSSMKD</sequence>
<dbReference type="InterPro" id="IPR058922">
    <property type="entry name" value="WHD_DRP"/>
</dbReference>
<dbReference type="Gene3D" id="1.10.10.10">
    <property type="entry name" value="Winged helix-like DNA-binding domain superfamily/Winged helix DNA-binding domain"/>
    <property type="match status" value="1"/>
</dbReference>
<dbReference type="GO" id="GO:0043531">
    <property type="term" value="F:ADP binding"/>
    <property type="evidence" value="ECO:0007669"/>
    <property type="project" value="InterPro"/>
</dbReference>
<feature type="compositionally biased region" description="Basic and acidic residues" evidence="3">
    <location>
        <begin position="25"/>
        <end position="41"/>
    </location>
</feature>
<evidence type="ECO:0000313" key="8">
    <source>
        <dbReference type="Proteomes" id="UP000265520"/>
    </source>
</evidence>
<protein>
    <submittedName>
        <fullName evidence="7">Disease resistance protein</fullName>
    </submittedName>
</protein>
<dbReference type="PANTHER" id="PTHR23155">
    <property type="entry name" value="DISEASE RESISTANCE PROTEIN RP"/>
    <property type="match status" value="1"/>
</dbReference>
<dbReference type="InterPro" id="IPR055414">
    <property type="entry name" value="LRR_R13L4/SHOC2-like"/>
</dbReference>
<organism evidence="7 8">
    <name type="scientific">Trifolium medium</name>
    <dbReference type="NCBI Taxonomy" id="97028"/>
    <lineage>
        <taxon>Eukaryota</taxon>
        <taxon>Viridiplantae</taxon>
        <taxon>Streptophyta</taxon>
        <taxon>Embryophyta</taxon>
        <taxon>Tracheophyta</taxon>
        <taxon>Spermatophyta</taxon>
        <taxon>Magnoliopsida</taxon>
        <taxon>eudicotyledons</taxon>
        <taxon>Gunneridae</taxon>
        <taxon>Pentapetalae</taxon>
        <taxon>rosids</taxon>
        <taxon>fabids</taxon>
        <taxon>Fabales</taxon>
        <taxon>Fabaceae</taxon>
        <taxon>Papilionoideae</taxon>
        <taxon>50 kb inversion clade</taxon>
        <taxon>NPAAA clade</taxon>
        <taxon>Hologalegina</taxon>
        <taxon>IRL clade</taxon>
        <taxon>Trifolieae</taxon>
        <taxon>Trifolium</taxon>
    </lineage>
</organism>
<dbReference type="InterPro" id="IPR032675">
    <property type="entry name" value="LRR_dom_sf"/>
</dbReference>
<evidence type="ECO:0000313" key="7">
    <source>
        <dbReference type="EMBL" id="MCH79987.1"/>
    </source>
</evidence>
<dbReference type="Gene3D" id="1.10.8.430">
    <property type="entry name" value="Helical domain of apoptotic protease-activating factors"/>
    <property type="match status" value="1"/>
</dbReference>
<dbReference type="Gene3D" id="3.80.10.10">
    <property type="entry name" value="Ribonuclease Inhibitor"/>
    <property type="match status" value="1"/>
</dbReference>
<evidence type="ECO:0000259" key="6">
    <source>
        <dbReference type="Pfam" id="PF23598"/>
    </source>
</evidence>
<reference evidence="7 8" key="1">
    <citation type="journal article" date="2018" name="Front. Plant Sci.">
        <title>Red Clover (Trifolium pratense) and Zigzag Clover (T. medium) - A Picture of Genomic Similarities and Differences.</title>
        <authorList>
            <person name="Dluhosova J."/>
            <person name="Istvanek J."/>
            <person name="Nedelnik J."/>
            <person name="Repkova J."/>
        </authorList>
    </citation>
    <scope>NUCLEOTIDE SEQUENCE [LARGE SCALE GENOMIC DNA]</scope>
    <source>
        <strain evidence="8">cv. 10/8</strain>
        <tissue evidence="7">Leaf</tissue>
    </source>
</reference>
<dbReference type="Proteomes" id="UP000265520">
    <property type="component" value="Unassembled WGS sequence"/>
</dbReference>
<dbReference type="InterPro" id="IPR036388">
    <property type="entry name" value="WH-like_DNA-bd_sf"/>
</dbReference>
<dbReference type="InterPro" id="IPR044974">
    <property type="entry name" value="Disease_R_plants"/>
</dbReference>
<keyword evidence="2" id="KW-0611">Plant defense</keyword>
<evidence type="ECO:0000259" key="4">
    <source>
        <dbReference type="Pfam" id="PF00931"/>
    </source>
</evidence>
<gene>
    <name evidence="7" type="ORF">A2U01_0000749</name>
</gene>
<dbReference type="Pfam" id="PF00931">
    <property type="entry name" value="NB-ARC"/>
    <property type="match status" value="1"/>
</dbReference>
<evidence type="ECO:0000256" key="2">
    <source>
        <dbReference type="ARBA" id="ARBA00022821"/>
    </source>
</evidence>
<dbReference type="InterPro" id="IPR002182">
    <property type="entry name" value="NB-ARC"/>
</dbReference>
<feature type="compositionally biased region" description="Basic and acidic residues" evidence="3">
    <location>
        <begin position="1"/>
        <end position="12"/>
    </location>
</feature>
<dbReference type="EMBL" id="LXQA010000561">
    <property type="protein sequence ID" value="MCH79987.1"/>
    <property type="molecule type" value="Genomic_DNA"/>
</dbReference>
<dbReference type="PANTHER" id="PTHR23155:SF1052">
    <property type="entry name" value="DISEASE RESISTANCE PROTEIN RPM1"/>
    <property type="match status" value="1"/>
</dbReference>
<feature type="region of interest" description="Disordered" evidence="3">
    <location>
        <begin position="1"/>
        <end position="41"/>
    </location>
</feature>
<dbReference type="Gene3D" id="3.40.50.300">
    <property type="entry name" value="P-loop containing nucleotide triphosphate hydrolases"/>
    <property type="match status" value="1"/>
</dbReference>
<dbReference type="AlphaFoldDB" id="A0A392LYF0"/>
<feature type="domain" description="Disease resistance protein winged helix" evidence="5">
    <location>
        <begin position="352"/>
        <end position="406"/>
    </location>
</feature>
<dbReference type="PRINTS" id="PR00364">
    <property type="entry name" value="DISEASERSIST"/>
</dbReference>
<dbReference type="SUPFAM" id="SSF52058">
    <property type="entry name" value="L domain-like"/>
    <property type="match status" value="1"/>
</dbReference>
<keyword evidence="8" id="KW-1185">Reference proteome</keyword>
<name>A0A392LYF0_9FABA</name>
<feature type="domain" description="Disease resistance R13L4/SHOC-2-like LRR" evidence="6">
    <location>
        <begin position="480"/>
        <end position="779"/>
    </location>
</feature>
<comment type="caution">
    <text evidence="7">The sequence shown here is derived from an EMBL/GenBank/DDBJ whole genome shotgun (WGS) entry which is preliminary data.</text>
</comment>
<evidence type="ECO:0000256" key="1">
    <source>
        <dbReference type="ARBA" id="ARBA00022737"/>
    </source>
</evidence>
<dbReference type="GO" id="GO:0098542">
    <property type="term" value="P:defense response to other organism"/>
    <property type="evidence" value="ECO:0007669"/>
    <property type="project" value="TreeGrafter"/>
</dbReference>
<evidence type="ECO:0000259" key="5">
    <source>
        <dbReference type="Pfam" id="PF23559"/>
    </source>
</evidence>
<dbReference type="Pfam" id="PF23598">
    <property type="entry name" value="LRR_14"/>
    <property type="match status" value="1"/>
</dbReference>
<dbReference type="InterPro" id="IPR042197">
    <property type="entry name" value="Apaf_helical"/>
</dbReference>